<dbReference type="SUPFAM" id="SSF49493">
    <property type="entry name" value="HSP40/DnaJ peptide-binding domain"/>
    <property type="match status" value="2"/>
</dbReference>
<keyword evidence="1 5" id="KW-0479">Metal-binding</keyword>
<gene>
    <name evidence="8" type="ORF">L596_011106</name>
</gene>
<dbReference type="GO" id="GO:0008270">
    <property type="term" value="F:zinc ion binding"/>
    <property type="evidence" value="ECO:0007669"/>
    <property type="project" value="UniProtKB-KW"/>
</dbReference>
<feature type="domain" description="CR-type" evidence="7">
    <location>
        <begin position="1"/>
        <end position="46"/>
    </location>
</feature>
<dbReference type="EMBL" id="AZBU02000003">
    <property type="protein sequence ID" value="TKR86529.1"/>
    <property type="molecule type" value="Genomic_DNA"/>
</dbReference>
<sequence length="251" mass="28209">MIMRQIGPGMVQQMVTNCDACQGEGTTVDLKDRCKSCDGKKTLQVKKVLEVHIRRGVNNNEKITFSREGDQEPGVEPGDIIIVVQTKPHELFERRGENLYMEKTISLNDALTGFKFVIKHLDGRDVVISGKPGDIIEPEAVRGILDEGMPIQGAPDQKGILYVKFDVKFPDEHFLEDETMYKELEKHLPPRSPFTMPKGEDVEEVSLMPFDENRHNSTRGNRQAYHDEEYDDDDDMGGGHGGHPGVQCAQS</sequence>
<dbReference type="FunFam" id="2.60.260.20:FF:000003">
    <property type="entry name" value="DnaJ subfamily A member 2"/>
    <property type="match status" value="1"/>
</dbReference>
<evidence type="ECO:0000256" key="2">
    <source>
        <dbReference type="ARBA" id="ARBA00022737"/>
    </source>
</evidence>
<dbReference type="Proteomes" id="UP000298663">
    <property type="component" value="Unassembled WGS sequence"/>
</dbReference>
<reference evidence="8 9" key="1">
    <citation type="journal article" date="2015" name="Genome Biol.">
        <title>Comparative genomics of Steinernema reveals deeply conserved gene regulatory networks.</title>
        <authorList>
            <person name="Dillman A.R."/>
            <person name="Macchietto M."/>
            <person name="Porter C.F."/>
            <person name="Rogers A."/>
            <person name="Williams B."/>
            <person name="Antoshechkin I."/>
            <person name="Lee M.M."/>
            <person name="Goodwin Z."/>
            <person name="Lu X."/>
            <person name="Lewis E.E."/>
            <person name="Goodrich-Blair H."/>
            <person name="Stock S.P."/>
            <person name="Adams B.J."/>
            <person name="Sternberg P.W."/>
            <person name="Mortazavi A."/>
        </authorList>
    </citation>
    <scope>NUCLEOTIDE SEQUENCE [LARGE SCALE GENOMIC DNA]</scope>
    <source>
        <strain evidence="8 9">ALL</strain>
    </source>
</reference>
<dbReference type="CDD" id="cd10719">
    <property type="entry name" value="DnaJ_zf"/>
    <property type="match status" value="1"/>
</dbReference>
<dbReference type="InterPro" id="IPR008971">
    <property type="entry name" value="HSP40/DnaJ_pept-bd"/>
</dbReference>
<dbReference type="InterPro" id="IPR001305">
    <property type="entry name" value="HSP_DnaJ_Cys-rich_dom"/>
</dbReference>
<dbReference type="CDD" id="cd10747">
    <property type="entry name" value="DnaJ_C"/>
    <property type="match status" value="1"/>
</dbReference>
<evidence type="ECO:0000313" key="8">
    <source>
        <dbReference type="EMBL" id="TKR86529.1"/>
    </source>
</evidence>
<keyword evidence="4 5" id="KW-0862">Zinc</keyword>
<proteinExistence type="predicted"/>
<dbReference type="PANTHER" id="PTHR43888">
    <property type="entry name" value="DNAJ-LIKE-2, ISOFORM A-RELATED"/>
    <property type="match status" value="1"/>
</dbReference>
<evidence type="ECO:0000256" key="5">
    <source>
        <dbReference type="PROSITE-ProRule" id="PRU00546"/>
    </source>
</evidence>
<dbReference type="Pfam" id="PF01556">
    <property type="entry name" value="DnaJ_C"/>
    <property type="match status" value="1"/>
</dbReference>
<evidence type="ECO:0000256" key="1">
    <source>
        <dbReference type="ARBA" id="ARBA00022723"/>
    </source>
</evidence>
<organism evidence="8 9">
    <name type="scientific">Steinernema carpocapsae</name>
    <name type="common">Entomopathogenic nematode</name>
    <dbReference type="NCBI Taxonomy" id="34508"/>
    <lineage>
        <taxon>Eukaryota</taxon>
        <taxon>Metazoa</taxon>
        <taxon>Ecdysozoa</taxon>
        <taxon>Nematoda</taxon>
        <taxon>Chromadorea</taxon>
        <taxon>Rhabditida</taxon>
        <taxon>Tylenchina</taxon>
        <taxon>Panagrolaimomorpha</taxon>
        <taxon>Strongyloidoidea</taxon>
        <taxon>Steinernematidae</taxon>
        <taxon>Steinernema</taxon>
    </lineage>
</organism>
<name>A0A4U5NS97_STECR</name>
<dbReference type="InterPro" id="IPR002939">
    <property type="entry name" value="DnaJ_C"/>
</dbReference>
<keyword evidence="3 5" id="KW-0863">Zinc-finger</keyword>
<dbReference type="InterPro" id="IPR044713">
    <property type="entry name" value="DNJA1/2-like"/>
</dbReference>
<keyword evidence="9" id="KW-1185">Reference proteome</keyword>
<feature type="zinc finger region" description="CR-type" evidence="5">
    <location>
        <begin position="1"/>
        <end position="46"/>
    </location>
</feature>
<dbReference type="OrthoDB" id="550424at2759"/>
<dbReference type="Gene3D" id="2.60.260.20">
    <property type="entry name" value="Urease metallochaperone UreE, N-terminal domain"/>
    <property type="match status" value="2"/>
</dbReference>
<keyword evidence="2" id="KW-0677">Repeat</keyword>
<dbReference type="GO" id="GO:0006457">
    <property type="term" value="P:protein folding"/>
    <property type="evidence" value="ECO:0007669"/>
    <property type="project" value="InterPro"/>
</dbReference>
<dbReference type="GO" id="GO:0051082">
    <property type="term" value="F:unfolded protein binding"/>
    <property type="evidence" value="ECO:0007669"/>
    <property type="project" value="InterPro"/>
</dbReference>
<dbReference type="STRING" id="34508.A0A4U5NS97"/>
<accession>A0A4U5NS97</accession>
<evidence type="ECO:0000256" key="6">
    <source>
        <dbReference type="SAM" id="MobiDB-lite"/>
    </source>
</evidence>
<reference evidence="8 9" key="2">
    <citation type="journal article" date="2019" name="G3 (Bethesda)">
        <title>Hybrid Assembly of the Genome of the Entomopathogenic Nematode Steinernema carpocapsae Identifies the X-Chromosome.</title>
        <authorList>
            <person name="Serra L."/>
            <person name="Macchietto M."/>
            <person name="Macias-Munoz A."/>
            <person name="McGill C.J."/>
            <person name="Rodriguez I.M."/>
            <person name="Rodriguez B."/>
            <person name="Murad R."/>
            <person name="Mortazavi A."/>
        </authorList>
    </citation>
    <scope>NUCLEOTIDE SEQUENCE [LARGE SCALE GENOMIC DNA]</scope>
    <source>
        <strain evidence="8 9">ALL</strain>
    </source>
</reference>
<dbReference type="AlphaFoldDB" id="A0A4U5NS97"/>
<dbReference type="FunFam" id="2.10.230.10:FF:000001">
    <property type="entry name" value="DnaJ subfamily A member 2"/>
    <property type="match status" value="1"/>
</dbReference>
<dbReference type="Gene3D" id="2.10.230.10">
    <property type="entry name" value="Heat shock protein DnaJ, cysteine-rich domain"/>
    <property type="match status" value="1"/>
</dbReference>
<dbReference type="SUPFAM" id="SSF57938">
    <property type="entry name" value="DnaJ/Hsp40 cysteine-rich domain"/>
    <property type="match status" value="1"/>
</dbReference>
<dbReference type="InterPro" id="IPR036410">
    <property type="entry name" value="HSP_DnaJ_Cys-rich_dom_sf"/>
</dbReference>
<dbReference type="PROSITE" id="PS51188">
    <property type="entry name" value="ZF_CR"/>
    <property type="match status" value="1"/>
</dbReference>
<evidence type="ECO:0000259" key="7">
    <source>
        <dbReference type="PROSITE" id="PS51188"/>
    </source>
</evidence>
<dbReference type="GO" id="GO:0030544">
    <property type="term" value="F:Hsp70 protein binding"/>
    <property type="evidence" value="ECO:0007669"/>
    <property type="project" value="InterPro"/>
</dbReference>
<evidence type="ECO:0000256" key="3">
    <source>
        <dbReference type="ARBA" id="ARBA00022771"/>
    </source>
</evidence>
<protein>
    <recommendedName>
        <fullName evidence="7">CR-type domain-containing protein</fullName>
    </recommendedName>
</protein>
<comment type="caution">
    <text evidence="8">The sequence shown here is derived from an EMBL/GenBank/DDBJ whole genome shotgun (WGS) entry which is preliminary data.</text>
</comment>
<evidence type="ECO:0000313" key="9">
    <source>
        <dbReference type="Proteomes" id="UP000298663"/>
    </source>
</evidence>
<evidence type="ECO:0000256" key="4">
    <source>
        <dbReference type="ARBA" id="ARBA00022833"/>
    </source>
</evidence>
<feature type="region of interest" description="Disordered" evidence="6">
    <location>
        <begin position="208"/>
        <end position="251"/>
    </location>
</feature>